<dbReference type="InterPro" id="IPR036465">
    <property type="entry name" value="vWFA_dom_sf"/>
</dbReference>
<reference evidence="1" key="1">
    <citation type="submission" date="2019-04" db="EMBL/GenBank/DDBJ databases">
        <title>Evolution of Biomass-Degrading Anaerobic Consortia Revealed by Metagenomics.</title>
        <authorList>
            <person name="Peng X."/>
        </authorList>
    </citation>
    <scope>NUCLEOTIDE SEQUENCE</scope>
    <source>
        <strain evidence="1">SIG13</strain>
    </source>
</reference>
<dbReference type="Gene3D" id="3.40.50.410">
    <property type="entry name" value="von Willebrand factor, type A domain"/>
    <property type="match status" value="1"/>
</dbReference>
<dbReference type="AlphaFoldDB" id="A0A8T3VHB0"/>
<gene>
    <name evidence="1" type="ORF">E7Z74_06425</name>
</gene>
<sequence>MSREQIDIIFLLDRSGSMYGCENDTIGGFNSFIENQIKQEVDAKVTTVLFDHGYEVLYRRKDIHKIGKLTHEEYYVRGSTALLDAIGKTIVSMDREVSNRVLFVITTDGLENSSVEFSKDQIKNMIRNHNWEFIFLGADIDAYSEASKIGIRMDNTAIYKKSSRGMNDMFKSVEKACMNVSMEKKLDASWKADLE</sequence>
<dbReference type="Proteomes" id="UP000713479">
    <property type="component" value="Unassembled WGS sequence"/>
</dbReference>
<dbReference type="CDD" id="cd00198">
    <property type="entry name" value="vWFA"/>
    <property type="match status" value="1"/>
</dbReference>
<proteinExistence type="predicted"/>
<protein>
    <submittedName>
        <fullName evidence="1">VWA domain-containing protein</fullName>
    </submittedName>
</protein>
<evidence type="ECO:0000313" key="2">
    <source>
        <dbReference type="Proteomes" id="UP000713479"/>
    </source>
</evidence>
<accession>A0A8T3VHB0</accession>
<comment type="caution">
    <text evidence="1">The sequence shown here is derived from an EMBL/GenBank/DDBJ whole genome shotgun (WGS) entry which is preliminary data.</text>
</comment>
<name>A0A8T3VHB0_9EURY</name>
<dbReference type="EMBL" id="SUTF01000007">
    <property type="protein sequence ID" value="MBE6510884.1"/>
    <property type="molecule type" value="Genomic_DNA"/>
</dbReference>
<evidence type="ECO:0000313" key="1">
    <source>
        <dbReference type="EMBL" id="MBE6510884.1"/>
    </source>
</evidence>
<organism evidence="1 2">
    <name type="scientific">Methanobrevibacter millerae</name>
    <dbReference type="NCBI Taxonomy" id="230361"/>
    <lineage>
        <taxon>Archaea</taxon>
        <taxon>Methanobacteriati</taxon>
        <taxon>Methanobacteriota</taxon>
        <taxon>Methanomada group</taxon>
        <taxon>Methanobacteria</taxon>
        <taxon>Methanobacteriales</taxon>
        <taxon>Methanobacteriaceae</taxon>
        <taxon>Methanobrevibacter</taxon>
    </lineage>
</organism>
<dbReference type="SUPFAM" id="SSF53300">
    <property type="entry name" value="vWA-like"/>
    <property type="match status" value="1"/>
</dbReference>